<protein>
    <recommendedName>
        <fullName evidence="1">D-xylose reductase [NAD(P)H]</fullName>
        <ecNumber evidence="1">1.1.1.307</ecNumber>
    </recommendedName>
</protein>
<dbReference type="OMA" id="MVNQIFL"/>
<evidence type="ECO:0000256" key="7">
    <source>
        <dbReference type="PIRSR" id="PIRSR000097-2"/>
    </source>
</evidence>
<feature type="domain" description="NADP-dependent oxidoreductase" evidence="9">
    <location>
        <begin position="20"/>
        <end position="275"/>
    </location>
</feature>
<evidence type="ECO:0000313" key="10">
    <source>
        <dbReference type="EMBL" id="EEP76765.1"/>
    </source>
</evidence>
<feature type="active site" description="Proton donor" evidence="6">
    <location>
        <position position="53"/>
    </location>
</feature>
<dbReference type="PANTHER" id="PTHR11732">
    <property type="entry name" value="ALDO/KETO REDUCTASE"/>
    <property type="match status" value="1"/>
</dbReference>
<dbReference type="RefSeq" id="XP_002542098.1">
    <property type="nucleotide sequence ID" value="XM_002542052.1"/>
</dbReference>
<evidence type="ECO:0000256" key="4">
    <source>
        <dbReference type="ARBA" id="ARBA00047534"/>
    </source>
</evidence>
<dbReference type="FunCoup" id="C4JJ07">
    <property type="interactions" value="423"/>
</dbReference>
<evidence type="ECO:0000256" key="5">
    <source>
        <dbReference type="ARBA" id="ARBA00049485"/>
    </source>
</evidence>
<dbReference type="PROSITE" id="PS00062">
    <property type="entry name" value="ALDOKETO_REDUCTASE_2"/>
    <property type="match status" value="1"/>
</dbReference>
<evidence type="ECO:0000256" key="2">
    <source>
        <dbReference type="ARBA" id="ARBA00023002"/>
    </source>
</evidence>
<gene>
    <name evidence="10" type="ORF">UREG_01614</name>
</gene>
<dbReference type="OrthoDB" id="416253at2759"/>
<dbReference type="PRINTS" id="PR00069">
    <property type="entry name" value="ALDKETRDTASE"/>
</dbReference>
<dbReference type="AlphaFoldDB" id="C4JJ07"/>
<evidence type="ECO:0000256" key="3">
    <source>
        <dbReference type="ARBA" id="ARBA00025065"/>
    </source>
</evidence>
<accession>C4JJ07</accession>
<dbReference type="InParanoid" id="C4JJ07"/>
<evidence type="ECO:0000256" key="1">
    <source>
        <dbReference type="ARBA" id="ARBA00012845"/>
    </source>
</evidence>
<dbReference type="HOGENOM" id="CLU_023205_0_0_1"/>
<dbReference type="Pfam" id="PF00248">
    <property type="entry name" value="Aldo_ket_red"/>
    <property type="match status" value="1"/>
</dbReference>
<dbReference type="eggNOG" id="KOG1577">
    <property type="taxonomic scope" value="Eukaryota"/>
</dbReference>
<keyword evidence="2" id="KW-0560">Oxidoreductase</keyword>
<dbReference type="InterPro" id="IPR023210">
    <property type="entry name" value="NADP_OxRdtase_dom"/>
</dbReference>
<dbReference type="KEGG" id="ure:UREG_01614"/>
<reference evidence="11" key="1">
    <citation type="journal article" date="2009" name="Genome Res.">
        <title>Comparative genomic analyses of the human fungal pathogens Coccidioides and their relatives.</title>
        <authorList>
            <person name="Sharpton T.J."/>
            <person name="Stajich J.E."/>
            <person name="Rounsley S.D."/>
            <person name="Gardner M.J."/>
            <person name="Wortman J.R."/>
            <person name="Jordar V.S."/>
            <person name="Maiti R."/>
            <person name="Kodira C.D."/>
            <person name="Neafsey D.E."/>
            <person name="Zeng Q."/>
            <person name="Hung C.-Y."/>
            <person name="McMahan C."/>
            <person name="Muszewska A."/>
            <person name="Grynberg M."/>
            <person name="Mandel M.A."/>
            <person name="Kellner E.M."/>
            <person name="Barker B.M."/>
            <person name="Galgiani J.N."/>
            <person name="Orbach M.J."/>
            <person name="Kirkland T.N."/>
            <person name="Cole G.T."/>
            <person name="Henn M.R."/>
            <person name="Birren B.W."/>
            <person name="Taylor J.W."/>
        </authorList>
    </citation>
    <scope>NUCLEOTIDE SEQUENCE [LARGE SCALE GENOMIC DNA]</scope>
    <source>
        <strain evidence="11">UAMH 1704</strain>
    </source>
</reference>
<dbReference type="EC" id="1.1.1.307" evidence="1"/>
<dbReference type="STRING" id="336963.C4JJ07"/>
<evidence type="ECO:0000259" key="9">
    <source>
        <dbReference type="Pfam" id="PF00248"/>
    </source>
</evidence>
<dbReference type="SUPFAM" id="SSF51430">
    <property type="entry name" value="NAD(P)-linked oxidoreductase"/>
    <property type="match status" value="1"/>
</dbReference>
<dbReference type="GeneID" id="8438583"/>
<feature type="binding site" evidence="7">
    <location>
        <position position="113"/>
    </location>
    <ligand>
        <name>substrate</name>
    </ligand>
</feature>
<name>C4JJ07_UNCRE</name>
<dbReference type="InterPro" id="IPR018170">
    <property type="entry name" value="Aldo/ket_reductase_CS"/>
</dbReference>
<dbReference type="GO" id="GO:0016491">
    <property type="term" value="F:oxidoreductase activity"/>
    <property type="evidence" value="ECO:0007669"/>
    <property type="project" value="UniProtKB-KW"/>
</dbReference>
<proteinExistence type="predicted"/>
<dbReference type="InterPro" id="IPR036812">
    <property type="entry name" value="NAD(P)_OxRdtase_dom_sf"/>
</dbReference>
<sequence>MSTITDIRFRLNTGAEIPALGLGTWQSPPGQVQTAVYHALRVGYRHIDAALCYQNEAEVGEGIGQALKEGIVRREEIFVTTKLWNTYHRKVKEGLEASLKNLGLDYVDLLLMHWPAPMNPNGRSFSRLFIFQLSSPVSSGNHPLFPTLPDGSRDIDWSRSHIDTYKDMEKLLGSGKVKAIGVSNYSLRYLRDLVSHVSVVPAVNQIENHPLLPQQEIVDFCKEKGIIVTGFSPLGSTGGPLMASEAVVEVAKRKGVSPSTVLLSWHNEADMATIAKFTEESVAKNGFTRYVYPPFGIDFGFPDKSVKKN</sequence>
<keyword evidence="11" id="KW-1185">Reference proteome</keyword>
<organism evidence="10 11">
    <name type="scientific">Uncinocarpus reesii (strain UAMH 1704)</name>
    <dbReference type="NCBI Taxonomy" id="336963"/>
    <lineage>
        <taxon>Eukaryota</taxon>
        <taxon>Fungi</taxon>
        <taxon>Dikarya</taxon>
        <taxon>Ascomycota</taxon>
        <taxon>Pezizomycotina</taxon>
        <taxon>Eurotiomycetes</taxon>
        <taxon>Eurotiomycetidae</taxon>
        <taxon>Onygenales</taxon>
        <taxon>Onygenaceae</taxon>
        <taxon>Uncinocarpus</taxon>
    </lineage>
</organism>
<comment type="catalytic activity">
    <reaction evidence="4">
        <text>xylitol + NADP(+) = D-xylose + NADPH + H(+)</text>
        <dbReference type="Rhea" id="RHEA:27445"/>
        <dbReference type="ChEBI" id="CHEBI:15378"/>
        <dbReference type="ChEBI" id="CHEBI:17151"/>
        <dbReference type="ChEBI" id="CHEBI:53455"/>
        <dbReference type="ChEBI" id="CHEBI:57783"/>
        <dbReference type="ChEBI" id="CHEBI:58349"/>
        <dbReference type="EC" id="1.1.1.307"/>
    </reaction>
</comment>
<evidence type="ECO:0000313" key="11">
    <source>
        <dbReference type="Proteomes" id="UP000002058"/>
    </source>
</evidence>
<evidence type="ECO:0000256" key="6">
    <source>
        <dbReference type="PIRSR" id="PIRSR000097-1"/>
    </source>
</evidence>
<dbReference type="Gene3D" id="3.20.20.100">
    <property type="entry name" value="NADP-dependent oxidoreductase domain"/>
    <property type="match status" value="1"/>
</dbReference>
<comment type="catalytic activity">
    <reaction evidence="5">
        <text>xylitol + NAD(+) = D-xylose + NADH + H(+)</text>
        <dbReference type="Rhea" id="RHEA:27441"/>
        <dbReference type="ChEBI" id="CHEBI:15378"/>
        <dbReference type="ChEBI" id="CHEBI:17151"/>
        <dbReference type="ChEBI" id="CHEBI:53455"/>
        <dbReference type="ChEBI" id="CHEBI:57540"/>
        <dbReference type="ChEBI" id="CHEBI:57945"/>
        <dbReference type="EC" id="1.1.1.307"/>
    </reaction>
</comment>
<dbReference type="PIRSF" id="PIRSF000097">
    <property type="entry name" value="AKR"/>
    <property type="match status" value="1"/>
</dbReference>
<comment type="function">
    <text evidence="3">Catalyzes the initial reaction in the xylose utilization pathway by reducing D-xylose into xylitol. Xylose is a major component of hemicelluloses such as xylan. Most fungi utilize D-xylose via three enzymatic reactions, xylose reductase (XR), xylitol dehydrogenase (XDH), and xylulokinase, to form xylulose 5-phosphate, which enters pentose phosphate pathway.</text>
</comment>
<dbReference type="Proteomes" id="UP000002058">
    <property type="component" value="Unassembled WGS sequence"/>
</dbReference>
<evidence type="ECO:0000256" key="8">
    <source>
        <dbReference type="PIRSR" id="PIRSR000097-3"/>
    </source>
</evidence>
<dbReference type="InterPro" id="IPR020471">
    <property type="entry name" value="AKR"/>
</dbReference>
<feature type="site" description="Lowers pKa of active site Tyr" evidence="8">
    <location>
        <position position="82"/>
    </location>
</feature>
<dbReference type="VEuPathDB" id="FungiDB:UREG_01614"/>
<dbReference type="PROSITE" id="PS00798">
    <property type="entry name" value="ALDOKETO_REDUCTASE_1"/>
    <property type="match status" value="1"/>
</dbReference>
<dbReference type="EMBL" id="CH476615">
    <property type="protein sequence ID" value="EEP76765.1"/>
    <property type="molecule type" value="Genomic_DNA"/>
</dbReference>